<sequence length="404" mass="45958">MRSFLLLLVFITGVAGCYMLPRQADSAAPSQERPAFTLFYTAWIKPDPGIATVKLRISSHPDWVNWMRFYVDPERHENFLHSGELVREGDELLWTPPDDDAWIQYDVKIESRRSNGRYDGYITEDWALFRADDLVPPVRTDFRDGTQSRAKLEVHLPDGWSIATRYPRYTSGRYKVDDPDRLIDRPTGWLVMGRIGTRRETIGGTKVTVAAPVDQGVKRMDMIAFLRWTLPTMQSLFPDFPDRLLIVSADDPMWRGALSAPNSLYLHADRPMISGNGTSTLIHELVHVAMSARSGPKADWIVEGLAEYYSLEVLHRSGTLSTERYENAHEELAEWGKDVESLDVERSHGPITAKAVGRLRAIDAEIRERSRGRHSLDDVVRELATIDGDITVEGFEQLVDQMMD</sequence>
<keyword evidence="2" id="KW-1185">Reference proteome</keyword>
<name>A0A363UMK3_9GAMM</name>
<dbReference type="AlphaFoldDB" id="A0A363UMK3"/>
<evidence type="ECO:0000313" key="1">
    <source>
        <dbReference type="EMBL" id="PWN56665.1"/>
    </source>
</evidence>
<dbReference type="EMBL" id="QEQK01000005">
    <property type="protein sequence ID" value="PWN56665.1"/>
    <property type="molecule type" value="Genomic_DNA"/>
</dbReference>
<organism evidence="1 2">
    <name type="scientific">Abyssibacter profundi</name>
    <dbReference type="NCBI Taxonomy" id="2182787"/>
    <lineage>
        <taxon>Bacteria</taxon>
        <taxon>Pseudomonadati</taxon>
        <taxon>Pseudomonadota</taxon>
        <taxon>Gammaproteobacteria</taxon>
        <taxon>Chromatiales</taxon>
        <taxon>Oceanococcaceae</taxon>
        <taxon>Abyssibacter</taxon>
    </lineage>
</organism>
<protein>
    <recommendedName>
        <fullName evidence="3">Peptidase M61 catalytic domain-containing protein</fullName>
    </recommendedName>
</protein>
<reference evidence="1 2" key="1">
    <citation type="submission" date="2018-05" db="EMBL/GenBank/DDBJ databases">
        <title>Abyssibacter profundi OUC007T gen. nov., sp. nov, a marine bacterium isolated from seawater of the Mariana Trench.</title>
        <authorList>
            <person name="Zhou S."/>
        </authorList>
    </citation>
    <scope>NUCLEOTIDE SEQUENCE [LARGE SCALE GENOMIC DNA]</scope>
    <source>
        <strain evidence="1 2">OUC007</strain>
    </source>
</reference>
<dbReference type="Proteomes" id="UP000251800">
    <property type="component" value="Unassembled WGS sequence"/>
</dbReference>
<dbReference type="PROSITE" id="PS51257">
    <property type="entry name" value="PROKAR_LIPOPROTEIN"/>
    <property type="match status" value="1"/>
</dbReference>
<comment type="caution">
    <text evidence="1">The sequence shown here is derived from an EMBL/GenBank/DDBJ whole genome shotgun (WGS) entry which is preliminary data.</text>
</comment>
<evidence type="ECO:0000313" key="2">
    <source>
        <dbReference type="Proteomes" id="UP000251800"/>
    </source>
</evidence>
<dbReference type="OrthoDB" id="6382779at2"/>
<gene>
    <name evidence="1" type="ORF">DEH80_07595</name>
</gene>
<evidence type="ECO:0008006" key="3">
    <source>
        <dbReference type="Google" id="ProtNLM"/>
    </source>
</evidence>
<proteinExistence type="predicted"/>
<accession>A0A363UMK3</accession>
<dbReference type="RefSeq" id="WP_109719859.1">
    <property type="nucleotide sequence ID" value="NZ_QEQK01000005.1"/>
</dbReference>